<name>A0A7W7I1R5_9ACTN</name>
<sequence length="384" mass="42517">MNVRAVAEGDPDLAINRLRRQTDVDGTTVDRFLARHGAPVSEGRFCTFLYRGEADTVRLAQRIIDLPDRLPMHRLPGTDLWYVIVEMPTDSRVEYQIEVGRAGRTECHNDPLNPRLAHSPVGSSSVCSGPDYVVPDWTVPDPEAPPGQLDDLVVHSDTLTRDYPVTLYRPAGCCPTGNYRLLIVHDGGDFLRYAAARTVLDNLIHRRLMAETVVAFLHPKDRLNEYADSAEHAEFVTRELLPLLENDFPLAGDPSTRCLLGSSFGAVASLSMARRYPGTYGSLALLSGSFVSSRPDGAPHGGGPTFDPVVAFVDDYRRRPTRVADRVFVGCGAFEPLIVRQPSMLAAFRSTGMHVRYVESHDGHTWVNWRDRLCDALSWALPPG</sequence>
<dbReference type="SUPFAM" id="SSF53474">
    <property type="entry name" value="alpha/beta-Hydrolases"/>
    <property type="match status" value="1"/>
</dbReference>
<dbReference type="InterPro" id="IPR050583">
    <property type="entry name" value="Mycobacterial_A85_antigen"/>
</dbReference>
<dbReference type="InterPro" id="IPR013783">
    <property type="entry name" value="Ig-like_fold"/>
</dbReference>
<proteinExistence type="predicted"/>
<dbReference type="Gene3D" id="3.40.50.1820">
    <property type="entry name" value="alpha/beta hydrolase"/>
    <property type="match status" value="1"/>
</dbReference>
<dbReference type="InterPro" id="IPR000801">
    <property type="entry name" value="Esterase-like"/>
</dbReference>
<dbReference type="Proteomes" id="UP000578112">
    <property type="component" value="Unassembled WGS sequence"/>
</dbReference>
<dbReference type="InterPro" id="IPR014756">
    <property type="entry name" value="Ig_E-set"/>
</dbReference>
<keyword evidence="2" id="KW-1185">Reference proteome</keyword>
<organism evidence="1 2">
    <name type="scientific">Actinoplanes digitatis</name>
    <dbReference type="NCBI Taxonomy" id="1868"/>
    <lineage>
        <taxon>Bacteria</taxon>
        <taxon>Bacillati</taxon>
        <taxon>Actinomycetota</taxon>
        <taxon>Actinomycetes</taxon>
        <taxon>Micromonosporales</taxon>
        <taxon>Micromonosporaceae</taxon>
        <taxon>Actinoplanes</taxon>
    </lineage>
</organism>
<evidence type="ECO:0000313" key="2">
    <source>
        <dbReference type="Proteomes" id="UP000578112"/>
    </source>
</evidence>
<dbReference type="PANTHER" id="PTHR48098">
    <property type="entry name" value="ENTEROCHELIN ESTERASE-RELATED"/>
    <property type="match status" value="1"/>
</dbReference>
<dbReference type="InterPro" id="IPR029058">
    <property type="entry name" value="AB_hydrolase_fold"/>
</dbReference>
<gene>
    <name evidence="1" type="ORF">BJ971_005356</name>
</gene>
<dbReference type="Pfam" id="PF00756">
    <property type="entry name" value="Esterase"/>
    <property type="match status" value="1"/>
</dbReference>
<accession>A0A7W7I1R5</accession>
<dbReference type="SUPFAM" id="SSF81296">
    <property type="entry name" value="E set domains"/>
    <property type="match status" value="1"/>
</dbReference>
<dbReference type="AlphaFoldDB" id="A0A7W7I1R5"/>
<protein>
    <submittedName>
        <fullName evidence="1">Enterochelin esterase family protein</fullName>
    </submittedName>
</protein>
<dbReference type="RefSeq" id="WP_184995949.1">
    <property type="nucleotide sequence ID" value="NZ_BOMK01000003.1"/>
</dbReference>
<comment type="caution">
    <text evidence="1">The sequence shown here is derived from an EMBL/GenBank/DDBJ whole genome shotgun (WGS) entry which is preliminary data.</text>
</comment>
<evidence type="ECO:0000313" key="1">
    <source>
        <dbReference type="EMBL" id="MBB4764800.1"/>
    </source>
</evidence>
<dbReference type="PANTHER" id="PTHR48098:SF3">
    <property type="entry name" value="IRON(III) ENTEROBACTIN ESTERASE"/>
    <property type="match status" value="1"/>
</dbReference>
<dbReference type="GO" id="GO:0005975">
    <property type="term" value="P:carbohydrate metabolic process"/>
    <property type="evidence" value="ECO:0007669"/>
    <property type="project" value="UniProtKB-ARBA"/>
</dbReference>
<dbReference type="Gene3D" id="2.60.40.10">
    <property type="entry name" value="Immunoglobulins"/>
    <property type="match status" value="1"/>
</dbReference>
<reference evidence="1 2" key="1">
    <citation type="submission" date="2020-08" db="EMBL/GenBank/DDBJ databases">
        <title>Sequencing the genomes of 1000 actinobacteria strains.</title>
        <authorList>
            <person name="Klenk H.-P."/>
        </authorList>
    </citation>
    <scope>NUCLEOTIDE SEQUENCE [LARGE SCALE GENOMIC DNA]</scope>
    <source>
        <strain evidence="1 2">DSM 43149</strain>
    </source>
</reference>
<dbReference type="EMBL" id="JACHNH010000001">
    <property type="protein sequence ID" value="MBB4764800.1"/>
    <property type="molecule type" value="Genomic_DNA"/>
</dbReference>